<dbReference type="AlphaFoldDB" id="A0A845EXM9"/>
<evidence type="ECO:0000259" key="6">
    <source>
        <dbReference type="Pfam" id="PF07992"/>
    </source>
</evidence>
<keyword evidence="3" id="KW-0285">Flavoprotein</keyword>
<evidence type="ECO:0000313" key="8">
    <source>
        <dbReference type="Proteomes" id="UP000447833"/>
    </source>
</evidence>
<dbReference type="GO" id="GO:0019646">
    <property type="term" value="P:aerobic electron transport chain"/>
    <property type="evidence" value="ECO:0007669"/>
    <property type="project" value="TreeGrafter"/>
</dbReference>
<organism evidence="7 8">
    <name type="scientific">Guptibacillus hwajinpoensis</name>
    <dbReference type="NCBI Taxonomy" id="208199"/>
    <lineage>
        <taxon>Bacteria</taxon>
        <taxon>Bacillati</taxon>
        <taxon>Bacillota</taxon>
        <taxon>Bacilli</taxon>
        <taxon>Bacillales</taxon>
        <taxon>Guptibacillaceae</taxon>
        <taxon>Guptibacillus</taxon>
    </lineage>
</organism>
<evidence type="ECO:0000256" key="2">
    <source>
        <dbReference type="ARBA" id="ARBA00005272"/>
    </source>
</evidence>
<dbReference type="PANTHER" id="PTHR42913:SF9">
    <property type="entry name" value="SLR1591 PROTEIN"/>
    <property type="match status" value="1"/>
</dbReference>
<dbReference type="Pfam" id="PF07992">
    <property type="entry name" value="Pyr_redox_2"/>
    <property type="match status" value="1"/>
</dbReference>
<keyword evidence="5" id="KW-0560">Oxidoreductase</keyword>
<sequence>MMVGYLRCQKNTLNGFDKESEDKRRRSLKKLLLIGAGHAHLYIMKKLEEEKGEFDVTIISPSEYQYYSGMFSGYLEGLYNKEDMRIHIPTLAKAAGIHFTEGAALSIDAKAKVVLTEKGDILSYDVLSIDIGSLTAGIDVPGARKHALRVKPNYRIEEVARAMQEAKNPVVVGGGAAGVEMALALSARRKLEDKKPVSIISHSPLLENTSAKAQEKIKQIMQDKNLPIYLKEKVANVTTSQIITSTGSQIAYDEVLWLTGPKAPGLFQTSQLPVDQEGYLLVEDTLQVKEYPAIFAAGDCASIRQYPGLPKAGVVAVRQSEILWENIKGFMKEANGRRFQPKDTYLSVLSTGQKQGLLIYGRIVLHHPLSWKLKNRIDQKFMNTYKSNG</sequence>
<name>A0A845EXM9_9BACL</name>
<dbReference type="InterPro" id="IPR023753">
    <property type="entry name" value="FAD/NAD-binding_dom"/>
</dbReference>
<keyword evidence="4" id="KW-0274">FAD</keyword>
<dbReference type="SUPFAM" id="SSF51905">
    <property type="entry name" value="FAD/NAD(P)-binding domain"/>
    <property type="match status" value="2"/>
</dbReference>
<comment type="caution">
    <text evidence="7">The sequence shown here is derived from an EMBL/GenBank/DDBJ whole genome shotgun (WGS) entry which is preliminary data.</text>
</comment>
<dbReference type="PANTHER" id="PTHR42913">
    <property type="entry name" value="APOPTOSIS-INDUCING FACTOR 1"/>
    <property type="match status" value="1"/>
</dbReference>
<comment type="cofactor">
    <cofactor evidence="1">
        <name>FAD</name>
        <dbReference type="ChEBI" id="CHEBI:57692"/>
    </cofactor>
</comment>
<comment type="similarity">
    <text evidence="2">Belongs to the NADH dehydrogenase family.</text>
</comment>
<dbReference type="PRINTS" id="PR00368">
    <property type="entry name" value="FADPNR"/>
</dbReference>
<dbReference type="GO" id="GO:0003955">
    <property type="term" value="F:NAD(P)H dehydrogenase (quinone) activity"/>
    <property type="evidence" value="ECO:0007669"/>
    <property type="project" value="TreeGrafter"/>
</dbReference>
<evidence type="ECO:0000256" key="1">
    <source>
        <dbReference type="ARBA" id="ARBA00001974"/>
    </source>
</evidence>
<evidence type="ECO:0000313" key="7">
    <source>
        <dbReference type="EMBL" id="MYL63276.1"/>
    </source>
</evidence>
<reference evidence="7 8" key="1">
    <citation type="submission" date="2019-11" db="EMBL/GenBank/DDBJ databases">
        <title>Genome sequences of 17 halophilic strains isolated from different environments.</title>
        <authorList>
            <person name="Furrow R.E."/>
        </authorList>
    </citation>
    <scope>NUCLEOTIDE SEQUENCE [LARGE SCALE GENOMIC DNA]</scope>
    <source>
        <strain evidence="7 8">22506_14_FS</strain>
    </source>
</reference>
<accession>A0A845EXM9</accession>
<dbReference type="InterPro" id="IPR036188">
    <property type="entry name" value="FAD/NAD-bd_sf"/>
</dbReference>
<protein>
    <submittedName>
        <fullName evidence="7">Pyridine nucleotide-disulfide oxidoreductase</fullName>
    </submittedName>
</protein>
<gene>
    <name evidence="7" type="ORF">GLW07_07895</name>
</gene>
<evidence type="ECO:0000256" key="5">
    <source>
        <dbReference type="ARBA" id="ARBA00023002"/>
    </source>
</evidence>
<evidence type="ECO:0000256" key="4">
    <source>
        <dbReference type="ARBA" id="ARBA00022827"/>
    </source>
</evidence>
<dbReference type="EMBL" id="WMEY01000002">
    <property type="protein sequence ID" value="MYL63276.1"/>
    <property type="molecule type" value="Genomic_DNA"/>
</dbReference>
<dbReference type="InterPro" id="IPR051169">
    <property type="entry name" value="NADH-Q_oxidoreductase"/>
</dbReference>
<feature type="domain" description="FAD/NAD(P)-binding" evidence="6">
    <location>
        <begin position="30"/>
        <end position="318"/>
    </location>
</feature>
<evidence type="ECO:0000256" key="3">
    <source>
        <dbReference type="ARBA" id="ARBA00022630"/>
    </source>
</evidence>
<proteinExistence type="inferred from homology"/>
<dbReference type="Gene3D" id="3.50.50.100">
    <property type="match status" value="1"/>
</dbReference>
<dbReference type="Proteomes" id="UP000447833">
    <property type="component" value="Unassembled WGS sequence"/>
</dbReference>